<dbReference type="Proteomes" id="UP001066276">
    <property type="component" value="Chromosome 4_2"/>
</dbReference>
<sequence length="54" mass="5182">YAPQEVLGCQAVIQSVGTDPGLGGQVKGVPPDLEEGATANSAPTMLSSGGAAPS</sequence>
<feature type="non-terminal residue" evidence="2">
    <location>
        <position position="1"/>
    </location>
</feature>
<organism evidence="2 3">
    <name type="scientific">Pleurodeles waltl</name>
    <name type="common">Iberian ribbed newt</name>
    <dbReference type="NCBI Taxonomy" id="8319"/>
    <lineage>
        <taxon>Eukaryota</taxon>
        <taxon>Metazoa</taxon>
        <taxon>Chordata</taxon>
        <taxon>Craniata</taxon>
        <taxon>Vertebrata</taxon>
        <taxon>Euteleostomi</taxon>
        <taxon>Amphibia</taxon>
        <taxon>Batrachia</taxon>
        <taxon>Caudata</taxon>
        <taxon>Salamandroidea</taxon>
        <taxon>Salamandridae</taxon>
        <taxon>Pleurodelinae</taxon>
        <taxon>Pleurodeles</taxon>
    </lineage>
</organism>
<gene>
    <name evidence="2" type="ORF">NDU88_007109</name>
</gene>
<reference evidence="2" key="1">
    <citation type="journal article" date="2022" name="bioRxiv">
        <title>Sequencing and chromosome-scale assembly of the giantPleurodeles waltlgenome.</title>
        <authorList>
            <person name="Brown T."/>
            <person name="Elewa A."/>
            <person name="Iarovenko S."/>
            <person name="Subramanian E."/>
            <person name="Araus A.J."/>
            <person name="Petzold A."/>
            <person name="Susuki M."/>
            <person name="Suzuki K.-i.T."/>
            <person name="Hayashi T."/>
            <person name="Toyoda A."/>
            <person name="Oliveira C."/>
            <person name="Osipova E."/>
            <person name="Leigh N.D."/>
            <person name="Simon A."/>
            <person name="Yun M.H."/>
        </authorList>
    </citation>
    <scope>NUCLEOTIDE SEQUENCE</scope>
    <source>
        <strain evidence="2">20211129_DDA</strain>
        <tissue evidence="2">Liver</tissue>
    </source>
</reference>
<dbReference type="AlphaFoldDB" id="A0AAV7SRX0"/>
<feature type="region of interest" description="Disordered" evidence="1">
    <location>
        <begin position="19"/>
        <end position="54"/>
    </location>
</feature>
<feature type="compositionally biased region" description="Polar residues" evidence="1">
    <location>
        <begin position="38"/>
        <end position="47"/>
    </location>
</feature>
<proteinExistence type="predicted"/>
<comment type="caution">
    <text evidence="2">The sequence shown here is derived from an EMBL/GenBank/DDBJ whole genome shotgun (WGS) entry which is preliminary data.</text>
</comment>
<keyword evidence="3" id="KW-1185">Reference proteome</keyword>
<protein>
    <submittedName>
        <fullName evidence="2">Uncharacterized protein</fullName>
    </submittedName>
</protein>
<evidence type="ECO:0000256" key="1">
    <source>
        <dbReference type="SAM" id="MobiDB-lite"/>
    </source>
</evidence>
<name>A0AAV7SRX0_PLEWA</name>
<evidence type="ECO:0000313" key="2">
    <source>
        <dbReference type="EMBL" id="KAJ1166712.1"/>
    </source>
</evidence>
<feature type="non-terminal residue" evidence="2">
    <location>
        <position position="54"/>
    </location>
</feature>
<accession>A0AAV7SRX0</accession>
<dbReference type="EMBL" id="JANPWB010000008">
    <property type="protein sequence ID" value="KAJ1166712.1"/>
    <property type="molecule type" value="Genomic_DNA"/>
</dbReference>
<evidence type="ECO:0000313" key="3">
    <source>
        <dbReference type="Proteomes" id="UP001066276"/>
    </source>
</evidence>